<dbReference type="PROSITE" id="PS50267">
    <property type="entry name" value="NA_NEUROTRAN_SYMP_3"/>
    <property type="match status" value="1"/>
</dbReference>
<name>A0A6B3VX90_9BACI</name>
<keyword evidence="2" id="KW-0813">Transport</keyword>
<dbReference type="PRINTS" id="PR00176">
    <property type="entry name" value="NANEUSMPORT"/>
</dbReference>
<reference evidence="7 10" key="2">
    <citation type="submission" date="2020-07" db="EMBL/GenBank/DDBJ databases">
        <authorList>
            <person name="Feng H."/>
        </authorList>
    </citation>
    <scope>NUCLEOTIDE SEQUENCE [LARGE SCALE GENOMIC DNA]</scope>
    <source>
        <strain evidence="10">s-12</strain>
        <strain evidence="7">S-12</strain>
    </source>
</reference>
<dbReference type="PANTHER" id="PTHR42948">
    <property type="entry name" value="TRANSPORTER"/>
    <property type="match status" value="1"/>
</dbReference>
<evidence type="ECO:0000313" key="7">
    <source>
        <dbReference type="EMBL" id="MBA4536528.1"/>
    </source>
</evidence>
<evidence type="ECO:0000313" key="9">
    <source>
        <dbReference type="Proteomes" id="UP000472971"/>
    </source>
</evidence>
<feature type="transmembrane region" description="Helical" evidence="6">
    <location>
        <begin position="176"/>
        <end position="196"/>
    </location>
</feature>
<dbReference type="NCBIfam" id="NF037979">
    <property type="entry name" value="Na_transp"/>
    <property type="match status" value="1"/>
</dbReference>
<dbReference type="SUPFAM" id="SSF161070">
    <property type="entry name" value="SNF-like"/>
    <property type="match status" value="1"/>
</dbReference>
<dbReference type="PANTHER" id="PTHR42948:SF1">
    <property type="entry name" value="TRANSPORTER"/>
    <property type="match status" value="1"/>
</dbReference>
<sequence length="455" mass="49931">MNQTREQWTSKLGFILATAGSAIGLGAIWKFPYVAGSAGGGAFFFVFLLFTLLVGLPILLAEFIIGRGSQQNAISAYTTFAPGTKWSLIGRLGVVTSFILLSFYSVVGGWILIYLIKSLTGGLNNYTADEYGQLFNDLIANPFIAISGQLIFLLITIIIVAKGVQKGIEQASRIMMPALFVSFFILIIRSLTLEGVGEGLRFFLYPDFFALNSKTILYALGQSFFALSVGVSVMVTYSSYVSKTENLPKSSLTIVLMNILISLLAGLAIFPAVFSFNVEPEEGPGLLFVVLPAVFDQMPFGIFFLIIFLLLFLFATLTSAFSILEMIVAVFVKDEAEKRKKITWQAGSLIFLLGIPSTLSFGLLSDVTVFGKTIFDLADYLVSNILLPIGALSISIFAFLKIPRQTLIDEISTGTNNGKRIFTIWFFLIRYIAPIAIIIVFLDVIGVFDMLHLFK</sequence>
<evidence type="ECO:0000256" key="1">
    <source>
        <dbReference type="ARBA" id="ARBA00004141"/>
    </source>
</evidence>
<feature type="transmembrane region" description="Helical" evidence="6">
    <location>
        <begin position="421"/>
        <end position="448"/>
    </location>
</feature>
<evidence type="ECO:0000313" key="8">
    <source>
        <dbReference type="EMBL" id="NEY80895.1"/>
    </source>
</evidence>
<feature type="transmembrane region" description="Helical" evidence="6">
    <location>
        <begin position="344"/>
        <end position="365"/>
    </location>
</feature>
<evidence type="ECO:0000256" key="2">
    <source>
        <dbReference type="ARBA" id="ARBA00022448"/>
    </source>
</evidence>
<evidence type="ECO:0000256" key="4">
    <source>
        <dbReference type="ARBA" id="ARBA00022989"/>
    </source>
</evidence>
<feature type="transmembrane region" description="Helical" evidence="6">
    <location>
        <begin position="143"/>
        <end position="164"/>
    </location>
</feature>
<protein>
    <submittedName>
        <fullName evidence="8">Sodium-dependent transporter</fullName>
    </submittedName>
</protein>
<evidence type="ECO:0000256" key="6">
    <source>
        <dbReference type="SAM" id="Phobius"/>
    </source>
</evidence>
<dbReference type="EMBL" id="JAAIWN010000008">
    <property type="protein sequence ID" value="NEY80895.1"/>
    <property type="molecule type" value="Genomic_DNA"/>
</dbReference>
<feature type="transmembrane region" description="Helical" evidence="6">
    <location>
        <begin position="252"/>
        <end position="274"/>
    </location>
</feature>
<feature type="transmembrane region" description="Helical" evidence="6">
    <location>
        <begin position="43"/>
        <end position="65"/>
    </location>
</feature>
<accession>A0A6B3VX90</accession>
<reference evidence="8 9" key="1">
    <citation type="submission" date="2020-02" db="EMBL/GenBank/DDBJ databases">
        <title>Bacillus aquiflavi sp. nov., isolated from yellow water of strong flavor Chinese baijiu in Yibin region of China.</title>
        <authorList>
            <person name="Xie J."/>
        </authorList>
    </citation>
    <scope>NUCLEOTIDE SEQUENCE [LARGE SCALE GENOMIC DNA]</scope>
    <source>
        <strain evidence="8 9">3H-10</strain>
    </source>
</reference>
<feature type="transmembrane region" description="Helical" evidence="6">
    <location>
        <begin position="92"/>
        <end position="116"/>
    </location>
</feature>
<dbReference type="InterPro" id="IPR000175">
    <property type="entry name" value="Na/ntran_symport"/>
</dbReference>
<keyword evidence="9" id="KW-1185">Reference proteome</keyword>
<keyword evidence="5 6" id="KW-0472">Membrane</keyword>
<comment type="caution">
    <text evidence="8">The sequence shown here is derived from an EMBL/GenBank/DDBJ whole genome shotgun (WGS) entry which is preliminary data.</text>
</comment>
<dbReference type="RefSeq" id="WP_163240754.1">
    <property type="nucleotide sequence ID" value="NZ_JAAIWN010000008.1"/>
</dbReference>
<keyword evidence="3 6" id="KW-0812">Transmembrane</keyword>
<dbReference type="EMBL" id="JACEIO010000008">
    <property type="protein sequence ID" value="MBA4536528.1"/>
    <property type="molecule type" value="Genomic_DNA"/>
</dbReference>
<dbReference type="InterPro" id="IPR037272">
    <property type="entry name" value="SNS_sf"/>
</dbReference>
<dbReference type="CDD" id="cd10336">
    <property type="entry name" value="SLC6sbd_Tyt1-Like"/>
    <property type="match status" value="1"/>
</dbReference>
<feature type="transmembrane region" description="Helical" evidence="6">
    <location>
        <begin position="377"/>
        <end position="400"/>
    </location>
</feature>
<dbReference type="InterPro" id="IPR047218">
    <property type="entry name" value="YocR/YhdH-like"/>
</dbReference>
<evidence type="ECO:0000256" key="3">
    <source>
        <dbReference type="ARBA" id="ARBA00022692"/>
    </source>
</evidence>
<organism evidence="8 9">
    <name type="scientific">Bacillus aquiflavi</name>
    <dbReference type="NCBI Taxonomy" id="2672567"/>
    <lineage>
        <taxon>Bacteria</taxon>
        <taxon>Bacillati</taxon>
        <taxon>Bacillota</taxon>
        <taxon>Bacilli</taxon>
        <taxon>Bacillales</taxon>
        <taxon>Bacillaceae</taxon>
        <taxon>Bacillus</taxon>
    </lineage>
</organism>
<dbReference type="AlphaFoldDB" id="A0A6B3VX90"/>
<evidence type="ECO:0000313" key="10">
    <source>
        <dbReference type="Proteomes" id="UP000570010"/>
    </source>
</evidence>
<proteinExistence type="predicted"/>
<dbReference type="GO" id="GO:0016020">
    <property type="term" value="C:membrane"/>
    <property type="evidence" value="ECO:0007669"/>
    <property type="project" value="UniProtKB-SubCell"/>
</dbReference>
<dbReference type="Pfam" id="PF00209">
    <property type="entry name" value="SNF"/>
    <property type="match status" value="2"/>
</dbReference>
<evidence type="ECO:0000256" key="5">
    <source>
        <dbReference type="ARBA" id="ARBA00023136"/>
    </source>
</evidence>
<dbReference type="Proteomes" id="UP000570010">
    <property type="component" value="Unassembled WGS sequence"/>
</dbReference>
<keyword evidence="4 6" id="KW-1133">Transmembrane helix</keyword>
<gene>
    <name evidence="8" type="ORF">G4D64_04995</name>
    <name evidence="7" type="ORF">H1Z61_05035</name>
</gene>
<dbReference type="Proteomes" id="UP000472971">
    <property type="component" value="Unassembled WGS sequence"/>
</dbReference>
<feature type="transmembrane region" description="Helical" evidence="6">
    <location>
        <begin position="216"/>
        <end position="240"/>
    </location>
</feature>
<feature type="transmembrane region" description="Helical" evidence="6">
    <location>
        <begin position="12"/>
        <end position="31"/>
    </location>
</feature>
<feature type="transmembrane region" description="Helical" evidence="6">
    <location>
        <begin position="302"/>
        <end position="332"/>
    </location>
</feature>
<comment type="subcellular location">
    <subcellularLocation>
        <location evidence="1">Membrane</location>
        <topology evidence="1">Multi-pass membrane protein</topology>
    </subcellularLocation>
</comment>